<protein>
    <submittedName>
        <fullName evidence="1">Uncharacterized protein</fullName>
    </submittedName>
</protein>
<proteinExistence type="predicted"/>
<keyword evidence="2" id="KW-1185">Reference proteome</keyword>
<accession>A0A2G4F288</accession>
<name>A0A2G4F288_9CYAN</name>
<comment type="caution">
    <text evidence="1">The sequence shown here is derived from an EMBL/GenBank/DDBJ whole genome shotgun (WGS) entry which is preliminary data.</text>
</comment>
<evidence type="ECO:0000313" key="1">
    <source>
        <dbReference type="EMBL" id="PHX55858.1"/>
    </source>
</evidence>
<reference evidence="1" key="1">
    <citation type="submission" date="2017-10" db="EMBL/GenBank/DDBJ databases">
        <title>Draft genome sequence of the planktic cyanobacteria Tychonema bourrellyi isolated from alpine lentic freshwater.</title>
        <authorList>
            <person name="Tett A."/>
            <person name="Armanini F."/>
            <person name="Asnicar F."/>
            <person name="Boscaini A."/>
            <person name="Pasolli E."/>
            <person name="Zolfo M."/>
            <person name="Donati C."/>
            <person name="Salmaso N."/>
            <person name="Segata N."/>
        </authorList>
    </citation>
    <scope>NUCLEOTIDE SEQUENCE</scope>
    <source>
        <strain evidence="1">FEM_GT703</strain>
    </source>
</reference>
<dbReference type="AlphaFoldDB" id="A0A2G4F288"/>
<dbReference type="RefSeq" id="WP_096830788.1">
    <property type="nucleotide sequence ID" value="NZ_NXIB02000038.1"/>
</dbReference>
<dbReference type="EMBL" id="NXIB02000038">
    <property type="protein sequence ID" value="PHX55858.1"/>
    <property type="molecule type" value="Genomic_DNA"/>
</dbReference>
<gene>
    <name evidence="1" type="ORF">CP500_008470</name>
</gene>
<dbReference type="Proteomes" id="UP000226442">
    <property type="component" value="Unassembled WGS sequence"/>
</dbReference>
<sequence>MSDIAILKEMIQESATVPLEEHKGKKQVILKEPPPADYSVTIDGMPDDAQVIVIKADAFPAPSKIFTSSKGQCKRADFVIIADTPTEKIIFCIEMKKKKEQNTKIIQQLTGAKCFVDYCKEIGKAFWHQQNFLDAYEYRFVSIGHISIPKVKTRNNRSTETNDRLNEIHDRPDRMLKISRLNKIQFNRLIYGI</sequence>
<dbReference type="OrthoDB" id="510857at2"/>
<evidence type="ECO:0000313" key="2">
    <source>
        <dbReference type="Proteomes" id="UP000226442"/>
    </source>
</evidence>
<organism evidence="1 2">
    <name type="scientific">Tychonema bourrellyi FEM_GT703</name>
    <dbReference type="NCBI Taxonomy" id="2040638"/>
    <lineage>
        <taxon>Bacteria</taxon>
        <taxon>Bacillati</taxon>
        <taxon>Cyanobacteriota</taxon>
        <taxon>Cyanophyceae</taxon>
        <taxon>Oscillatoriophycideae</taxon>
        <taxon>Oscillatoriales</taxon>
        <taxon>Microcoleaceae</taxon>
        <taxon>Tychonema</taxon>
    </lineage>
</organism>